<evidence type="ECO:0000313" key="3">
    <source>
        <dbReference type="EMBL" id="QHS82351.1"/>
    </source>
</evidence>
<feature type="region of interest" description="Disordered" evidence="1">
    <location>
        <begin position="597"/>
        <end position="616"/>
    </location>
</feature>
<name>A0A6C0ASS7_9ZZZZ</name>
<feature type="region of interest" description="Disordered" evidence="1">
    <location>
        <begin position="533"/>
        <end position="586"/>
    </location>
</feature>
<dbReference type="EMBL" id="MN740765">
    <property type="protein sequence ID" value="QHS82351.1"/>
    <property type="molecule type" value="Genomic_DNA"/>
</dbReference>
<dbReference type="AlphaFoldDB" id="A0A6C0ASS7"/>
<keyword evidence="2" id="KW-1133">Transmembrane helix</keyword>
<organism evidence="3">
    <name type="scientific">viral metagenome</name>
    <dbReference type="NCBI Taxonomy" id="1070528"/>
    <lineage>
        <taxon>unclassified sequences</taxon>
        <taxon>metagenomes</taxon>
        <taxon>organismal metagenomes</taxon>
    </lineage>
</organism>
<reference evidence="3" key="1">
    <citation type="journal article" date="2020" name="Nature">
        <title>Giant virus diversity and host interactions through global metagenomics.</title>
        <authorList>
            <person name="Schulz F."/>
            <person name="Roux S."/>
            <person name="Paez-Espino D."/>
            <person name="Jungbluth S."/>
            <person name="Walsh D.A."/>
            <person name="Denef V.J."/>
            <person name="McMahon K.D."/>
            <person name="Konstantinidis K.T."/>
            <person name="Eloe-Fadrosh E.A."/>
            <person name="Kyrpides N.C."/>
            <person name="Woyke T."/>
        </authorList>
    </citation>
    <scope>NUCLEOTIDE SEQUENCE</scope>
    <source>
        <strain evidence="3">GVMAG-S-1101165-79</strain>
    </source>
</reference>
<evidence type="ECO:0000256" key="1">
    <source>
        <dbReference type="SAM" id="MobiDB-lite"/>
    </source>
</evidence>
<feature type="compositionally biased region" description="Low complexity" evidence="1">
    <location>
        <begin position="603"/>
        <end position="616"/>
    </location>
</feature>
<accession>A0A6C0ASS7</accession>
<proteinExistence type="predicted"/>
<evidence type="ECO:0000256" key="2">
    <source>
        <dbReference type="SAM" id="Phobius"/>
    </source>
</evidence>
<feature type="transmembrane region" description="Helical" evidence="2">
    <location>
        <begin position="178"/>
        <end position="200"/>
    </location>
</feature>
<feature type="compositionally biased region" description="Basic and acidic residues" evidence="1">
    <location>
        <begin position="569"/>
        <end position="586"/>
    </location>
</feature>
<keyword evidence="2" id="KW-0812">Transmembrane</keyword>
<protein>
    <submittedName>
        <fullName evidence="3">Uncharacterized protein</fullName>
    </submittedName>
</protein>
<feature type="compositionally biased region" description="Polar residues" evidence="1">
    <location>
        <begin position="556"/>
        <end position="568"/>
    </location>
</feature>
<keyword evidence="2" id="KW-0472">Membrane</keyword>
<feature type="transmembrane region" description="Helical" evidence="2">
    <location>
        <begin position="152"/>
        <end position="172"/>
    </location>
</feature>
<sequence>MFSNKNLILKKNLNKSKSYSETFTNLNKLQNLNKYKNLTKASEEIDILTQQSSTDISGNTTDEHDEYDFDNHYENSLADPSDNYVDNFHEKNNKDAISYTPVTYKEIEKKLYKNFFFEKHVYYSSALDILATYLKGQKLIYMESKNFCEHRLNILMMPSIFLSTAATVLSGGLKDYSWGPYFIAGVNGLIAFLLAIVNYLKLDAASEAHKISAHQYDKLQTSAEFLSGTTLLFHKEKDIIEEKIDEYEKKITEIKETNQFIIPKVIRIRYSIIYNTNVFLIIKKIEDIRKRKINSLKDNINKTNYLIAVLKSKKIKKKLTSTKLLEVEIQNLYNEKKKIIDYILVVKSAFSIIDDMFVKEMNNAEIKKTLTYKFMSCFCCCNYMLNKQIEDPKKLSHFIETVMDPYGIQDKEIDQDKINSKKLQDKQLKLLCREIEKTTVLLHDNIIKTDEIYNKLENGQLCEINLNKNNKENKNKKSSISQLPNIFRLGWGGVDDNIKLKINGYKNRSRSNSDSTDAMIDFDIICDKHSDNSDNIEEDLNSEGEPINKKLEEPENNSPVDPSNNILENKNKTSHETNAEISNKKLEPFKKELSKTFNHIKSKQSSNVKLLSSKNK</sequence>